<dbReference type="PANTHER" id="PTHR36842">
    <property type="entry name" value="PROTEIN TOLB HOMOLOG"/>
    <property type="match status" value="1"/>
</dbReference>
<feature type="domain" description="Putative zinc-finger" evidence="4">
    <location>
        <begin position="3"/>
        <end position="37"/>
    </location>
</feature>
<dbReference type="RefSeq" id="WP_220206430.1">
    <property type="nucleotide sequence ID" value="NZ_BNJK01000001.1"/>
</dbReference>
<keyword evidence="3" id="KW-1133">Transmembrane helix</keyword>
<dbReference type="Proteomes" id="UP000597444">
    <property type="component" value="Unassembled WGS sequence"/>
</dbReference>
<organism evidence="5 6">
    <name type="scientific">Reticulibacter mediterranei</name>
    <dbReference type="NCBI Taxonomy" id="2778369"/>
    <lineage>
        <taxon>Bacteria</taxon>
        <taxon>Bacillati</taxon>
        <taxon>Chloroflexota</taxon>
        <taxon>Ktedonobacteria</taxon>
        <taxon>Ktedonobacterales</taxon>
        <taxon>Reticulibacteraceae</taxon>
        <taxon>Reticulibacter</taxon>
    </lineage>
</organism>
<keyword evidence="3" id="KW-0812">Transmembrane</keyword>
<dbReference type="Pfam" id="PF07676">
    <property type="entry name" value="PD40"/>
    <property type="match status" value="2"/>
</dbReference>
<reference evidence="5" key="1">
    <citation type="submission" date="2020-10" db="EMBL/GenBank/DDBJ databases">
        <title>Taxonomic study of unclassified bacteria belonging to the class Ktedonobacteria.</title>
        <authorList>
            <person name="Yabe S."/>
            <person name="Wang C.M."/>
            <person name="Zheng Y."/>
            <person name="Sakai Y."/>
            <person name="Cavaletti L."/>
            <person name="Monciardini P."/>
            <person name="Donadio S."/>
        </authorList>
    </citation>
    <scope>NUCLEOTIDE SEQUENCE</scope>
    <source>
        <strain evidence="5">ID150040</strain>
    </source>
</reference>
<evidence type="ECO:0000313" key="6">
    <source>
        <dbReference type="Proteomes" id="UP000597444"/>
    </source>
</evidence>
<dbReference type="Gene3D" id="2.120.10.30">
    <property type="entry name" value="TolB, C-terminal domain"/>
    <property type="match status" value="2"/>
</dbReference>
<dbReference type="EMBL" id="BNJK01000001">
    <property type="protein sequence ID" value="GHO95767.1"/>
    <property type="molecule type" value="Genomic_DNA"/>
</dbReference>
<feature type="transmembrane region" description="Helical" evidence="3">
    <location>
        <begin position="138"/>
        <end position="157"/>
    </location>
</feature>
<keyword evidence="6" id="KW-1185">Reference proteome</keyword>
<dbReference type="InterPro" id="IPR011659">
    <property type="entry name" value="WD40"/>
</dbReference>
<dbReference type="InterPro" id="IPR011042">
    <property type="entry name" value="6-blade_b-propeller_TolB-like"/>
</dbReference>
<sequence length="612" mass="66268">MNCEQVKELLSAYLDDTLAQAERQQIAQHLHTCADCRAILADFRRFDALLAQLPRVSPAPTLYEKIFSSPDYFELTGLSYAAHNETTVSSRPGKRNDPGRPRLIALPGGRLSSPSPPPPPSQHNRFQRLVRKPWVQRTMLAAIAALLLIAVAVGNFSGRNLWQKLANVIADAPNMTPFAGSLSNPLSPGLRFVFLRDGALWSAAPDGKTSIARLTPDSVQVATNWAVRPPLPGHSAGNFIAYIDRQQGYVHIIRSNGQNDKTLPQPLLKQGHIAWNSEAGTAILSSLHWSEDGNMLAFTADPTGSGQTDLYLYSLQTEQVQHVTLPLKGVISQPVWSPDGVRIAFKLSSHNGKTELLDYNTHSKYALSLVSAVNTADNPRDTVLSLNWSPTTTTPTVTWSIGVTGHIHSVWSQRVGTGHRSTALELASGEYTEASYSRAGNGAYGHWLLVTAVTGNLTTVDLIGTTKTLTMGKQISITNWSPNGTAITYFDTLSANQGGLHIIDVATGNDSQIASNAATVPAPTWSHDSQHLAYSTGSQIQIANPQTGSTSSPLRLQGSAAAMSWSVSSSSQLVLLLADGEQGMYLFDIQRDTTTQINKERTNGPIWWTQIP</sequence>
<dbReference type="InterPro" id="IPR027383">
    <property type="entry name" value="Znf_put"/>
</dbReference>
<feature type="region of interest" description="Disordered" evidence="2">
    <location>
        <begin position="84"/>
        <end position="125"/>
    </location>
</feature>
<evidence type="ECO:0000256" key="1">
    <source>
        <dbReference type="ARBA" id="ARBA00009820"/>
    </source>
</evidence>
<comment type="caution">
    <text evidence="5">The sequence shown here is derived from an EMBL/GenBank/DDBJ whole genome shotgun (WGS) entry which is preliminary data.</text>
</comment>
<accession>A0A8J3N2K7</accession>
<gene>
    <name evidence="5" type="ORF">KSF_058150</name>
</gene>
<comment type="similarity">
    <text evidence="1">Belongs to the TolB family.</text>
</comment>
<protein>
    <recommendedName>
        <fullName evidence="4">Putative zinc-finger domain-containing protein</fullName>
    </recommendedName>
</protein>
<dbReference type="SUPFAM" id="SSF82171">
    <property type="entry name" value="DPP6 N-terminal domain-like"/>
    <property type="match status" value="1"/>
</dbReference>
<evidence type="ECO:0000256" key="2">
    <source>
        <dbReference type="SAM" id="MobiDB-lite"/>
    </source>
</evidence>
<keyword evidence="3" id="KW-0472">Membrane</keyword>
<dbReference type="AlphaFoldDB" id="A0A8J3N2K7"/>
<name>A0A8J3N2K7_9CHLR</name>
<dbReference type="Gene3D" id="1.10.10.1320">
    <property type="entry name" value="Anti-sigma factor, zinc-finger domain"/>
    <property type="match status" value="1"/>
</dbReference>
<evidence type="ECO:0000259" key="4">
    <source>
        <dbReference type="Pfam" id="PF13490"/>
    </source>
</evidence>
<dbReference type="Pfam" id="PF13490">
    <property type="entry name" value="zf-HC2"/>
    <property type="match status" value="1"/>
</dbReference>
<evidence type="ECO:0000256" key="3">
    <source>
        <dbReference type="SAM" id="Phobius"/>
    </source>
</evidence>
<dbReference type="InterPro" id="IPR041916">
    <property type="entry name" value="Anti_sigma_zinc_sf"/>
</dbReference>
<evidence type="ECO:0000313" key="5">
    <source>
        <dbReference type="EMBL" id="GHO95767.1"/>
    </source>
</evidence>
<proteinExistence type="inferred from homology"/>